<dbReference type="Pfam" id="PF13406">
    <property type="entry name" value="SLT_2"/>
    <property type="match status" value="1"/>
</dbReference>
<dbReference type="AlphaFoldDB" id="A0A1W1BB31"/>
<feature type="domain" description="Transglycosylase SLT" evidence="1">
    <location>
        <begin position="33"/>
        <end position="323"/>
    </location>
</feature>
<organism evidence="2">
    <name type="scientific">hydrothermal vent metagenome</name>
    <dbReference type="NCBI Taxonomy" id="652676"/>
    <lineage>
        <taxon>unclassified sequences</taxon>
        <taxon>metagenomes</taxon>
        <taxon>ecological metagenomes</taxon>
    </lineage>
</organism>
<dbReference type="PANTHER" id="PTHR30163">
    <property type="entry name" value="MEMBRANE-BOUND LYTIC MUREIN TRANSGLYCOSYLASE B"/>
    <property type="match status" value="1"/>
</dbReference>
<dbReference type="PANTHER" id="PTHR30163:SF9">
    <property type="entry name" value="MEMBRANE-BOUND LYTIC MUREIN TRANSGLYCOSYLASE B"/>
    <property type="match status" value="1"/>
</dbReference>
<gene>
    <name evidence="2" type="ORF">MNB_SV-9-312</name>
</gene>
<dbReference type="SUPFAM" id="SSF53955">
    <property type="entry name" value="Lysozyme-like"/>
    <property type="match status" value="1"/>
</dbReference>
<dbReference type="Gene3D" id="1.10.530.10">
    <property type="match status" value="1"/>
</dbReference>
<evidence type="ECO:0000259" key="1">
    <source>
        <dbReference type="Pfam" id="PF13406"/>
    </source>
</evidence>
<dbReference type="GO" id="GO:0008933">
    <property type="term" value="F:peptidoglycan lytic transglycosylase activity"/>
    <property type="evidence" value="ECO:0007669"/>
    <property type="project" value="TreeGrafter"/>
</dbReference>
<dbReference type="InterPro" id="IPR023346">
    <property type="entry name" value="Lysozyme-like_dom_sf"/>
</dbReference>
<dbReference type="InterPro" id="IPR043426">
    <property type="entry name" value="MltB-like"/>
</dbReference>
<proteinExistence type="predicted"/>
<sequence>MINIIKVIIILSIFINANSDRPPIKHNFLKLNNTQKFISQMVKKYHFKRKYLVNVLSNAKLDRDTLSRYRGTYKVGTTNGPWVRYKAHVLDKESLQKAKNFKKKYYKTLKRASREYRVPLDYIVGFIAVESKFNEYTGDYRLLDSLTTLAFYKNRMQKFFKSELKHFFLMCREEGFNPYTLKGSFAGAMGSVQQVPSVYRRYGMDYDKNGKKDPWSLKDSIGIIAKFMRKNRWRSGKLVAVRASYKGKRFRGLKVGHRRLYSLKTLKSYGVIPRERFNESKASLLRLRDKNSDELWLGAKNFKILTRYNNATTYGMAIHKIAQFIKD</sequence>
<dbReference type="EMBL" id="FPHG01000002">
    <property type="protein sequence ID" value="SFV50712.1"/>
    <property type="molecule type" value="Genomic_DNA"/>
</dbReference>
<dbReference type="InterPro" id="IPR031304">
    <property type="entry name" value="SLT_2"/>
</dbReference>
<dbReference type="GO" id="GO:0016798">
    <property type="term" value="F:hydrolase activity, acting on glycosyl bonds"/>
    <property type="evidence" value="ECO:0007669"/>
    <property type="project" value="UniProtKB-KW"/>
</dbReference>
<accession>A0A1W1BB31</accession>
<protein>
    <submittedName>
        <fullName evidence="2">Membrane-bound lytic murein transglycosylase B</fullName>
        <ecNumber evidence="2">3.2.1.-</ecNumber>
    </submittedName>
</protein>
<keyword evidence="2" id="KW-0378">Hydrolase</keyword>
<keyword evidence="2" id="KW-0326">Glycosidase</keyword>
<dbReference type="GO" id="GO:0009253">
    <property type="term" value="P:peptidoglycan catabolic process"/>
    <property type="evidence" value="ECO:0007669"/>
    <property type="project" value="TreeGrafter"/>
</dbReference>
<name>A0A1W1BB31_9ZZZZ</name>
<dbReference type="EC" id="3.2.1.-" evidence="2"/>
<evidence type="ECO:0000313" key="2">
    <source>
        <dbReference type="EMBL" id="SFV50712.1"/>
    </source>
</evidence>
<reference evidence="2" key="1">
    <citation type="submission" date="2016-10" db="EMBL/GenBank/DDBJ databases">
        <authorList>
            <person name="de Groot N.N."/>
        </authorList>
    </citation>
    <scope>NUCLEOTIDE SEQUENCE</scope>
</reference>
<dbReference type="Gene3D" id="1.10.8.350">
    <property type="entry name" value="Bacterial muramidase"/>
    <property type="match status" value="1"/>
</dbReference>